<organism evidence="1 2">
    <name type="scientific">Mythimna loreyi</name>
    <dbReference type="NCBI Taxonomy" id="667449"/>
    <lineage>
        <taxon>Eukaryota</taxon>
        <taxon>Metazoa</taxon>
        <taxon>Ecdysozoa</taxon>
        <taxon>Arthropoda</taxon>
        <taxon>Hexapoda</taxon>
        <taxon>Insecta</taxon>
        <taxon>Pterygota</taxon>
        <taxon>Neoptera</taxon>
        <taxon>Endopterygota</taxon>
        <taxon>Lepidoptera</taxon>
        <taxon>Glossata</taxon>
        <taxon>Ditrysia</taxon>
        <taxon>Noctuoidea</taxon>
        <taxon>Noctuidae</taxon>
        <taxon>Noctuinae</taxon>
        <taxon>Hadenini</taxon>
        <taxon>Mythimna</taxon>
    </lineage>
</organism>
<gene>
    <name evidence="1" type="ORF">PYW08_011724</name>
</gene>
<evidence type="ECO:0000313" key="2">
    <source>
        <dbReference type="Proteomes" id="UP001231649"/>
    </source>
</evidence>
<proteinExistence type="predicted"/>
<name>A0ACC2QKS5_9NEOP</name>
<dbReference type="EMBL" id="CM056779">
    <property type="protein sequence ID" value="KAJ8719549.1"/>
    <property type="molecule type" value="Genomic_DNA"/>
</dbReference>
<accession>A0ACC2QKS5</accession>
<protein>
    <submittedName>
        <fullName evidence="1">Uncharacterized protein</fullName>
    </submittedName>
</protein>
<sequence>MSDFTCIILCALVMSISRVDAGVPLGLGDINAILLDCANKNKVTNDQLRAVVKSQDTSNVNPCFFACLFKKSRFLNGKGDLDVNAGLAYVKQVMPNRPEIAMVENVVKKCESVKNVPVKDGAAGCERAALVVACLVEQKKTLKPK</sequence>
<reference evidence="1" key="1">
    <citation type="submission" date="2023-03" db="EMBL/GenBank/DDBJ databases">
        <title>Chromosome-level genomes of two armyworms, Mythimna separata and Mythimna loreyi, provide insights into the biosynthesis and reception of sex pheromones.</title>
        <authorList>
            <person name="Zhao H."/>
        </authorList>
    </citation>
    <scope>NUCLEOTIDE SEQUENCE</scope>
    <source>
        <strain evidence="1">BeijingLab</strain>
    </source>
</reference>
<comment type="caution">
    <text evidence="1">The sequence shown here is derived from an EMBL/GenBank/DDBJ whole genome shotgun (WGS) entry which is preliminary data.</text>
</comment>
<dbReference type="Proteomes" id="UP001231649">
    <property type="component" value="Chromosome 3"/>
</dbReference>
<keyword evidence="2" id="KW-1185">Reference proteome</keyword>
<evidence type="ECO:0000313" key="1">
    <source>
        <dbReference type="EMBL" id="KAJ8719549.1"/>
    </source>
</evidence>